<dbReference type="GO" id="GO:0009002">
    <property type="term" value="F:serine-type D-Ala-D-Ala carboxypeptidase activity"/>
    <property type="evidence" value="ECO:0007669"/>
    <property type="project" value="UniProtKB-EC"/>
</dbReference>
<evidence type="ECO:0000256" key="8">
    <source>
        <dbReference type="ARBA" id="ARBA00022645"/>
    </source>
</evidence>
<dbReference type="GO" id="GO:0008360">
    <property type="term" value="P:regulation of cell shape"/>
    <property type="evidence" value="ECO:0007669"/>
    <property type="project" value="UniProtKB-UniRule"/>
</dbReference>
<evidence type="ECO:0000256" key="14">
    <source>
        <dbReference type="ARBA" id="ARBA00022984"/>
    </source>
</evidence>
<keyword evidence="10 22" id="KW-0328">Glycosyltransferase</keyword>
<evidence type="ECO:0000259" key="26">
    <source>
        <dbReference type="Pfam" id="PF00912"/>
    </source>
</evidence>
<keyword evidence="18 22" id="KW-0961">Cell wall biogenesis/degradation</keyword>
<dbReference type="Pfam" id="PF00905">
    <property type="entry name" value="Transpeptidase"/>
    <property type="match status" value="1"/>
</dbReference>
<keyword evidence="15" id="KW-0472">Membrane</keyword>
<dbReference type="GO" id="GO:0046677">
    <property type="term" value="P:response to antibiotic"/>
    <property type="evidence" value="ECO:0007669"/>
    <property type="project" value="UniProtKB-KW"/>
</dbReference>
<dbReference type="InterPro" id="IPR023346">
    <property type="entry name" value="Lysozyme-like_dom_sf"/>
</dbReference>
<feature type="compositionally biased region" description="Basic residues" evidence="24">
    <location>
        <begin position="15"/>
        <end position="33"/>
    </location>
</feature>
<feature type="domain" description="Bifunctional transglycosylase second" evidence="27">
    <location>
        <begin position="93"/>
        <end position="174"/>
    </location>
</feature>
<dbReference type="Gene3D" id="3.40.710.10">
    <property type="entry name" value="DD-peptidase/beta-lactamase superfamily"/>
    <property type="match status" value="1"/>
</dbReference>
<evidence type="ECO:0000256" key="3">
    <source>
        <dbReference type="ARBA" id="ARBA00004752"/>
    </source>
</evidence>
<keyword evidence="7" id="KW-1003">Cell membrane</keyword>
<keyword evidence="13 22" id="KW-0133">Cell shape</keyword>
<evidence type="ECO:0000313" key="28">
    <source>
        <dbReference type="EMBL" id="ADZ90367.1"/>
    </source>
</evidence>
<dbReference type="GO" id="GO:0008955">
    <property type="term" value="F:peptidoglycan glycosyltransferase activity"/>
    <property type="evidence" value="ECO:0007669"/>
    <property type="project" value="UniProtKB-UniRule"/>
</dbReference>
<accession>F2JTE9</accession>
<dbReference type="PIRSF" id="PIRSF002799">
    <property type="entry name" value="PBP_1b"/>
    <property type="match status" value="1"/>
</dbReference>
<keyword evidence="29" id="KW-1185">Reference proteome</keyword>
<dbReference type="PATRIC" id="fig|717774.3.peg.1133"/>
<dbReference type="InterPro" id="IPR050396">
    <property type="entry name" value="Glycosyltr_51/Transpeptidase"/>
</dbReference>
<proteinExistence type="inferred from homology"/>
<dbReference type="Proteomes" id="UP000001062">
    <property type="component" value="Chromosome"/>
</dbReference>
<keyword evidence="17" id="KW-0511">Multifunctional enzyme</keyword>
<feature type="region of interest" description="Disordered" evidence="24">
    <location>
        <begin position="1"/>
        <end position="34"/>
    </location>
</feature>
<evidence type="ECO:0000313" key="29">
    <source>
        <dbReference type="Proteomes" id="UP000001062"/>
    </source>
</evidence>
<feature type="domain" description="Penicillin-binding protein transpeptidase" evidence="25">
    <location>
        <begin position="451"/>
        <end position="688"/>
    </location>
</feature>
<evidence type="ECO:0000256" key="17">
    <source>
        <dbReference type="ARBA" id="ARBA00023268"/>
    </source>
</evidence>
<dbReference type="Gene3D" id="3.30.2060.10">
    <property type="entry name" value="Penicillin-binding protein 1b domain"/>
    <property type="match status" value="1"/>
</dbReference>
<evidence type="ECO:0000256" key="16">
    <source>
        <dbReference type="ARBA" id="ARBA00023251"/>
    </source>
</evidence>
<evidence type="ECO:0000259" key="25">
    <source>
        <dbReference type="Pfam" id="PF00905"/>
    </source>
</evidence>
<dbReference type="GO" id="GO:0008658">
    <property type="term" value="F:penicillin binding"/>
    <property type="evidence" value="ECO:0007669"/>
    <property type="project" value="InterPro"/>
</dbReference>
<dbReference type="InterPro" id="IPR028166">
    <property type="entry name" value="UB2H"/>
</dbReference>
<dbReference type="SUPFAM" id="SSF53955">
    <property type="entry name" value="Lysozyme-like"/>
    <property type="match status" value="1"/>
</dbReference>
<evidence type="ECO:0000256" key="5">
    <source>
        <dbReference type="ARBA" id="ARBA00007739"/>
    </source>
</evidence>
<evidence type="ECO:0000256" key="10">
    <source>
        <dbReference type="ARBA" id="ARBA00022676"/>
    </source>
</evidence>
<evidence type="ECO:0000256" key="9">
    <source>
        <dbReference type="ARBA" id="ARBA00022670"/>
    </source>
</evidence>
<evidence type="ECO:0000259" key="27">
    <source>
        <dbReference type="Pfam" id="PF14814"/>
    </source>
</evidence>
<dbReference type="AlphaFoldDB" id="F2JTE9"/>
<dbReference type="Pfam" id="PF14814">
    <property type="entry name" value="UB2H"/>
    <property type="match status" value="1"/>
</dbReference>
<dbReference type="EMBL" id="CP002583">
    <property type="protein sequence ID" value="ADZ90367.1"/>
    <property type="molecule type" value="Genomic_DNA"/>
</dbReference>
<evidence type="ECO:0000256" key="15">
    <source>
        <dbReference type="ARBA" id="ARBA00023136"/>
    </source>
</evidence>
<name>F2JTE9_MARM1</name>
<feature type="compositionally biased region" description="Polar residues" evidence="24">
    <location>
        <begin position="1"/>
        <end position="11"/>
    </location>
</feature>
<evidence type="ECO:0000256" key="18">
    <source>
        <dbReference type="ARBA" id="ARBA00023316"/>
    </source>
</evidence>
<evidence type="ECO:0000256" key="6">
    <source>
        <dbReference type="ARBA" id="ARBA00018637"/>
    </source>
</evidence>
<keyword evidence="12" id="KW-0378">Hydrolase</keyword>
<dbReference type="GO" id="GO:0071555">
    <property type="term" value="P:cell wall organization"/>
    <property type="evidence" value="ECO:0007669"/>
    <property type="project" value="UniProtKB-UniRule"/>
</dbReference>
<dbReference type="InterPro" id="IPR001460">
    <property type="entry name" value="PCN-bd_Tpept"/>
</dbReference>
<evidence type="ECO:0000256" key="19">
    <source>
        <dbReference type="ARBA" id="ARBA00032454"/>
    </source>
</evidence>
<evidence type="ECO:0000256" key="2">
    <source>
        <dbReference type="ARBA" id="ARBA00004236"/>
    </source>
</evidence>
<evidence type="ECO:0000256" key="12">
    <source>
        <dbReference type="ARBA" id="ARBA00022801"/>
    </source>
</evidence>
<keyword evidence="14 22" id="KW-0573">Peptidoglycan synthesis</keyword>
<evidence type="ECO:0000256" key="1">
    <source>
        <dbReference type="ARBA" id="ARBA00002624"/>
    </source>
</evidence>
<feature type="domain" description="Glycosyl transferase family 51" evidence="26">
    <location>
        <begin position="186"/>
        <end position="357"/>
    </location>
</feature>
<dbReference type="GO" id="GO:0006508">
    <property type="term" value="P:proteolysis"/>
    <property type="evidence" value="ECO:0007669"/>
    <property type="project" value="UniProtKB-KW"/>
</dbReference>
<comment type="catalytic activity">
    <reaction evidence="20">
        <text>Preferential cleavage: (Ac)2-L-Lys-D-Ala-|-D-Ala. Also transpeptidation of peptidyl-alanyl moieties that are N-acyl substituents of D-alanine.</text>
        <dbReference type="EC" id="3.4.16.4"/>
    </reaction>
</comment>
<comment type="similarity">
    <text evidence="4 22">In the C-terminal section; belongs to the transpeptidase family.</text>
</comment>
<dbReference type="GO" id="GO:0030288">
    <property type="term" value="C:outer membrane-bounded periplasmic space"/>
    <property type="evidence" value="ECO:0007669"/>
    <property type="project" value="TreeGrafter"/>
</dbReference>
<comment type="catalytic activity">
    <reaction evidence="21">
        <text>[GlcNAc-(1-&gt;4)-Mur2Ac(oyl-L-Ala-gamma-D-Glu-L-Lys-D-Ala-D-Ala)](n)-di-trans,octa-cis-undecaprenyl diphosphate + beta-D-GlcNAc-(1-&gt;4)-Mur2Ac(oyl-L-Ala-gamma-D-Glu-L-Lys-D-Ala-D-Ala)-di-trans,octa-cis-undecaprenyl diphosphate = [GlcNAc-(1-&gt;4)-Mur2Ac(oyl-L-Ala-gamma-D-Glu-L-Lys-D-Ala-D-Ala)](n+1)-di-trans,octa-cis-undecaprenyl diphosphate + di-trans,octa-cis-undecaprenyl diphosphate + H(+)</text>
        <dbReference type="Rhea" id="RHEA:23708"/>
        <dbReference type="Rhea" id="RHEA-COMP:9602"/>
        <dbReference type="Rhea" id="RHEA-COMP:9603"/>
        <dbReference type="ChEBI" id="CHEBI:15378"/>
        <dbReference type="ChEBI" id="CHEBI:58405"/>
        <dbReference type="ChEBI" id="CHEBI:60033"/>
        <dbReference type="ChEBI" id="CHEBI:78435"/>
        <dbReference type="EC" id="2.4.99.28"/>
    </reaction>
</comment>
<dbReference type="InterPro" id="IPR001264">
    <property type="entry name" value="Glyco_trans_51"/>
</dbReference>
<dbReference type="PANTHER" id="PTHR32282">
    <property type="entry name" value="BINDING PROTEIN TRANSPEPTIDASE, PUTATIVE-RELATED"/>
    <property type="match status" value="1"/>
</dbReference>
<evidence type="ECO:0000256" key="24">
    <source>
        <dbReference type="SAM" id="MobiDB-lite"/>
    </source>
</evidence>
<dbReference type="InterPro" id="IPR012338">
    <property type="entry name" value="Beta-lactam/transpept-like"/>
</dbReference>
<organism evidence="28 29">
    <name type="scientific">Marinomonas mediterranea (strain ATCC 700492 / JCM 21426 / NBRC 103028 / MMB-1)</name>
    <dbReference type="NCBI Taxonomy" id="717774"/>
    <lineage>
        <taxon>Bacteria</taxon>
        <taxon>Pseudomonadati</taxon>
        <taxon>Pseudomonadota</taxon>
        <taxon>Gammaproteobacteria</taxon>
        <taxon>Oceanospirillales</taxon>
        <taxon>Oceanospirillaceae</taxon>
        <taxon>Marinomonas</taxon>
    </lineage>
</organism>
<dbReference type="UniPathway" id="UPA00219"/>
<dbReference type="GO" id="GO:0009274">
    <property type="term" value="C:peptidoglycan-based cell wall"/>
    <property type="evidence" value="ECO:0007669"/>
    <property type="project" value="UniProtKB-UniRule"/>
</dbReference>
<dbReference type="OrthoDB" id="9766909at2"/>
<dbReference type="KEGG" id="mme:Marme_1092"/>
<evidence type="ECO:0000256" key="23">
    <source>
        <dbReference type="PIRSR" id="PIRSR002799-1"/>
    </source>
</evidence>
<comment type="function">
    <text evidence="1 22">Cell wall formation. Synthesis of cross-linked peptidoglycan from the lipid intermediates. The enzyme has a penicillin-insensitive transglycosylase N-terminal domain (formation of linear glycan strands) and a penicillin-sensitive transpeptidase C-terminal domain (cross-linking of the peptide subunits).</text>
</comment>
<dbReference type="InterPro" id="IPR011813">
    <property type="entry name" value="PBP_1b"/>
</dbReference>
<gene>
    <name evidence="28" type="ordered locus">Marme_1092</name>
</gene>
<evidence type="ECO:0000256" key="20">
    <source>
        <dbReference type="ARBA" id="ARBA00034000"/>
    </source>
</evidence>
<dbReference type="RefSeq" id="WP_013660272.1">
    <property type="nucleotide sequence ID" value="NC_015276.1"/>
</dbReference>
<dbReference type="PANTHER" id="PTHR32282:SF11">
    <property type="entry name" value="PENICILLIN-BINDING PROTEIN 1B"/>
    <property type="match status" value="1"/>
</dbReference>
<keyword evidence="9" id="KW-0645">Protease</keyword>
<keyword evidence="8" id="KW-0121">Carboxypeptidase</keyword>
<feature type="active site" description="Proton donor; for transglycosylase activity" evidence="23">
    <location>
        <position position="211"/>
    </location>
</feature>
<dbReference type="HOGENOM" id="CLU_006354_2_7_6"/>
<dbReference type="InterPro" id="IPR036950">
    <property type="entry name" value="PBP_transglycosylase"/>
</dbReference>
<feature type="active site" description="Acyl-ester intermediate; for transpeptidase activity" evidence="23">
    <location>
        <position position="489"/>
    </location>
</feature>
<reference evidence="28 29" key="1">
    <citation type="journal article" date="2012" name="Stand. Genomic Sci.">
        <title>Complete genome sequence of the melanogenic marine bacterium Marinomonas mediterranea type strain (MMB-1(T)).</title>
        <authorList>
            <person name="Lucas-Elio P."/>
            <person name="Goodwin L."/>
            <person name="Woyke T."/>
            <person name="Pitluck S."/>
            <person name="Nolan M."/>
            <person name="Kyrpides N.C."/>
            <person name="Detter J.C."/>
            <person name="Copeland A."/>
            <person name="Teshima H."/>
            <person name="Bruce D."/>
            <person name="Detter C."/>
            <person name="Tapia R."/>
            <person name="Han S."/>
            <person name="Land M.L."/>
            <person name="Ivanova N."/>
            <person name="Mikhailova N."/>
            <person name="Johnston A.W."/>
            <person name="Sanchez-Amat A."/>
        </authorList>
    </citation>
    <scope>NUCLEOTIDE SEQUENCE [LARGE SCALE GENOMIC DNA]</scope>
    <source>
        <strain evidence="29">ATCC 700492 / JCM 21426 / NBRC 103028 / MMB-1</strain>
    </source>
</reference>
<evidence type="ECO:0000256" key="4">
    <source>
        <dbReference type="ARBA" id="ARBA00007090"/>
    </source>
</evidence>
<evidence type="ECO:0000256" key="11">
    <source>
        <dbReference type="ARBA" id="ARBA00022679"/>
    </source>
</evidence>
<sequence precursor="true">MTKRNTPARSNSRSAKPRKTTRKRPPARKKKPTKPSWLKRAFAFWFKWLLLLGCIALLPFMGWLWVLDQEVTNRFEGQKWQVPSEVYSAPVVLKSGSRWTKKELEDLLNDAGYRFGKNSQEVGWAARSRTKVSANLRPYTNADGQHKGQRLIFSFPNGVLKIQSLTGAPVKTAYLEPQVIGYLYGGSSEQREILTYEQIPSTLIEILTATEDRNFFSHHGISLMGIARAAWVNVSHGSRVQGGSTLTQQLVKNMFLTSERTYTRKITEVFMSLLLEYHYSKQEILTAYMNEVYLAQLGSRELRGFAAASRYFFGRPLKELNISEYALLVGMVKGPSLYNPKRNTERAKERRNVVINLLVEQQKLEVADARILKREPIRLSQTNKQRSMFGDYLDVVQMQLERDFDRSVLATENLKIYTGIDVRAQRAATSALRESAKRISKRDNALKQLQGAMVVTDRETGYVKAIVGSTQRVYTGFNRALGAVRPIGSLVKPPIYLSALASGRFTWWSRVEDKRQSINLGGNVWRPENYDRKEHGEVPLYMALAKSYNLATIDLVTKIGFSRVEQVLKDLGVKRPFRMVPSVALGAIELSPFEVARLYQPIASLGESSELGIVLAVLGQDGQVHKRFNRKGSVPFTASALAVAREGMVLVPKLGTAKAAQNVFPSLRFAAKTGTTNNQRDSWYVSITEDTVSTIWLGLDKNLPMSITGSSGAQKVWIDFAKRYSQNSLSDQLPKGASRATVLEDEFEIAADRCDNKITLAFITGTQPDEKRACIWMF</sequence>
<evidence type="ECO:0000256" key="22">
    <source>
        <dbReference type="PIRNR" id="PIRNR002799"/>
    </source>
</evidence>
<evidence type="ECO:0000256" key="7">
    <source>
        <dbReference type="ARBA" id="ARBA00022475"/>
    </source>
</evidence>
<comment type="pathway">
    <text evidence="3 22">Cell wall biogenesis; peptidoglycan biosynthesis.</text>
</comment>
<evidence type="ECO:0000256" key="13">
    <source>
        <dbReference type="ARBA" id="ARBA00022960"/>
    </source>
</evidence>
<dbReference type="SUPFAM" id="SSF56601">
    <property type="entry name" value="beta-lactamase/transpeptidase-like"/>
    <property type="match status" value="1"/>
</dbReference>
<dbReference type="GO" id="GO:0005886">
    <property type="term" value="C:plasma membrane"/>
    <property type="evidence" value="ECO:0007669"/>
    <property type="project" value="UniProtKB-SubCell"/>
</dbReference>
<dbReference type="GO" id="GO:0009252">
    <property type="term" value="P:peptidoglycan biosynthetic process"/>
    <property type="evidence" value="ECO:0007669"/>
    <property type="project" value="UniProtKB-UniRule"/>
</dbReference>
<dbReference type="STRING" id="717774.Marme_1092"/>
<dbReference type="Pfam" id="PF00912">
    <property type="entry name" value="Transgly"/>
    <property type="match status" value="1"/>
</dbReference>
<dbReference type="Gene3D" id="1.10.3810.10">
    <property type="entry name" value="Biosynthetic peptidoglycan transglycosylase-like"/>
    <property type="match status" value="1"/>
</dbReference>
<protein>
    <recommendedName>
        <fullName evidence="6 22">Penicillin-binding protein 1B</fullName>
        <shortName evidence="22">PBP-1b</shortName>
        <shortName evidence="22">PBP1b</shortName>
    </recommendedName>
    <alternativeName>
        <fullName evidence="19 22">Murein polymerase</fullName>
    </alternativeName>
</protein>
<comment type="similarity">
    <text evidence="5 22">In the N-terminal section; belongs to the glycosyltransferase 51 family.</text>
</comment>
<comment type="subcellular location">
    <subcellularLocation>
        <location evidence="2">Cell membrane</location>
    </subcellularLocation>
</comment>
<keyword evidence="16" id="KW-0046">Antibiotic resistance</keyword>
<keyword evidence="11 22" id="KW-0808">Transferase</keyword>
<evidence type="ECO:0000256" key="21">
    <source>
        <dbReference type="ARBA" id="ARBA00049902"/>
    </source>
</evidence>
<dbReference type="eggNOG" id="COG0744">
    <property type="taxonomic scope" value="Bacteria"/>
</dbReference>